<feature type="chain" id="PRO_5042853306" evidence="2">
    <location>
        <begin position="28"/>
        <end position="185"/>
    </location>
</feature>
<organism evidence="3 4">
    <name type="scientific">Stephania cephalantha</name>
    <dbReference type="NCBI Taxonomy" id="152367"/>
    <lineage>
        <taxon>Eukaryota</taxon>
        <taxon>Viridiplantae</taxon>
        <taxon>Streptophyta</taxon>
        <taxon>Embryophyta</taxon>
        <taxon>Tracheophyta</taxon>
        <taxon>Spermatophyta</taxon>
        <taxon>Magnoliopsida</taxon>
        <taxon>Ranunculales</taxon>
        <taxon>Menispermaceae</taxon>
        <taxon>Menispermoideae</taxon>
        <taxon>Cissampelideae</taxon>
        <taxon>Stephania</taxon>
    </lineage>
</organism>
<accession>A0AAP0F4J5</accession>
<evidence type="ECO:0000256" key="1">
    <source>
        <dbReference type="SAM" id="MobiDB-lite"/>
    </source>
</evidence>
<keyword evidence="4" id="KW-1185">Reference proteome</keyword>
<feature type="region of interest" description="Disordered" evidence="1">
    <location>
        <begin position="65"/>
        <end position="134"/>
    </location>
</feature>
<dbReference type="EMBL" id="JBBNAG010000010">
    <property type="protein sequence ID" value="KAK9101393.1"/>
    <property type="molecule type" value="Genomic_DNA"/>
</dbReference>
<name>A0AAP0F4J5_9MAGN</name>
<feature type="signal peptide" evidence="2">
    <location>
        <begin position="1"/>
        <end position="27"/>
    </location>
</feature>
<evidence type="ECO:0000313" key="3">
    <source>
        <dbReference type="EMBL" id="KAK9101393.1"/>
    </source>
</evidence>
<evidence type="ECO:0000313" key="4">
    <source>
        <dbReference type="Proteomes" id="UP001419268"/>
    </source>
</evidence>
<feature type="compositionally biased region" description="Pro residues" evidence="1">
    <location>
        <begin position="72"/>
        <end position="122"/>
    </location>
</feature>
<reference evidence="3 4" key="1">
    <citation type="submission" date="2024-01" db="EMBL/GenBank/DDBJ databases">
        <title>Genome assemblies of Stephania.</title>
        <authorList>
            <person name="Yang L."/>
        </authorList>
    </citation>
    <scope>NUCLEOTIDE SEQUENCE [LARGE SCALE GENOMIC DNA]</scope>
    <source>
        <strain evidence="3">JXDWG</strain>
        <tissue evidence="3">Leaf</tissue>
    </source>
</reference>
<proteinExistence type="predicted"/>
<comment type="caution">
    <text evidence="3">The sequence shown here is derived from an EMBL/GenBank/DDBJ whole genome shotgun (WGS) entry which is preliminary data.</text>
</comment>
<dbReference type="AlphaFoldDB" id="A0AAP0F4J5"/>
<protein>
    <submittedName>
        <fullName evidence="3">Uncharacterized protein</fullName>
    </submittedName>
</protein>
<evidence type="ECO:0000256" key="2">
    <source>
        <dbReference type="SAM" id="SignalP"/>
    </source>
</evidence>
<gene>
    <name evidence="3" type="ORF">Scep_024823</name>
</gene>
<keyword evidence="2" id="KW-0732">Signal</keyword>
<dbReference type="Proteomes" id="UP001419268">
    <property type="component" value="Unassembled WGS sequence"/>
</dbReference>
<sequence>MGLVSWRRGCCLFVLLKLAIMEAMVSAAQVASSEDQNGLPNSPALLCISACVTCPVICSPPPSPSSTSPSILSPPPPLPSLPPTIHYVPPPPPYRSHKPPPSPPLSPPTPSYSSSSPPPPSPSTSSSSSPPPPSPRYINVPSVMSPPSFTKNYSYPYYYFYASKATSTSVPADSWPFFLLFLVVS</sequence>